<keyword evidence="6" id="KW-0342">GTP-binding</keyword>
<protein>
    <recommendedName>
        <fullName evidence="8">MobA-like NTP transferase domain-containing protein</fullName>
    </recommendedName>
</protein>
<accession>A0A381X6H5</accession>
<evidence type="ECO:0000259" key="8">
    <source>
        <dbReference type="Pfam" id="PF12804"/>
    </source>
</evidence>
<proteinExistence type="predicted"/>
<dbReference type="GO" id="GO:0046872">
    <property type="term" value="F:metal ion binding"/>
    <property type="evidence" value="ECO:0007669"/>
    <property type="project" value="UniProtKB-KW"/>
</dbReference>
<keyword evidence="2" id="KW-0808">Transferase</keyword>
<evidence type="ECO:0000256" key="2">
    <source>
        <dbReference type="ARBA" id="ARBA00022679"/>
    </source>
</evidence>
<dbReference type="InterPro" id="IPR025877">
    <property type="entry name" value="MobA-like_NTP_Trfase"/>
</dbReference>
<sequence length="183" mass="20772">MNAYILTGGSSRRFGSDKAACMIHGNTFLDNIHKTLQANFTHIYSVGKKPYSDKLKFISDFSDYQAALVGIITALRHTSSPWNFFISVDMPLITSNVVYALKKEIVRNENKIIISSINGKISPLFCFYHRDCLVHFEKAFSVENYTLMDVISSLNPEVVDLSHFSMELTNINTQEQLHQVLNN</sequence>
<organism evidence="9">
    <name type="scientific">marine metagenome</name>
    <dbReference type="NCBI Taxonomy" id="408172"/>
    <lineage>
        <taxon>unclassified sequences</taxon>
        <taxon>metagenomes</taxon>
        <taxon>ecological metagenomes</taxon>
    </lineage>
</organism>
<dbReference type="PANTHER" id="PTHR19136">
    <property type="entry name" value="MOLYBDENUM COFACTOR GUANYLYLTRANSFERASE"/>
    <property type="match status" value="1"/>
</dbReference>
<keyword evidence="4" id="KW-0547">Nucleotide-binding</keyword>
<dbReference type="AlphaFoldDB" id="A0A381X6H5"/>
<evidence type="ECO:0000256" key="5">
    <source>
        <dbReference type="ARBA" id="ARBA00022842"/>
    </source>
</evidence>
<evidence type="ECO:0000256" key="6">
    <source>
        <dbReference type="ARBA" id="ARBA00023134"/>
    </source>
</evidence>
<dbReference type="GO" id="GO:0005525">
    <property type="term" value="F:GTP binding"/>
    <property type="evidence" value="ECO:0007669"/>
    <property type="project" value="UniProtKB-KW"/>
</dbReference>
<keyword evidence="5" id="KW-0460">Magnesium</keyword>
<keyword evidence="1" id="KW-0963">Cytoplasm</keyword>
<dbReference type="SUPFAM" id="SSF53448">
    <property type="entry name" value="Nucleotide-diphospho-sugar transferases"/>
    <property type="match status" value="1"/>
</dbReference>
<dbReference type="EMBL" id="UINC01014069">
    <property type="protein sequence ID" value="SVA60268.1"/>
    <property type="molecule type" value="Genomic_DNA"/>
</dbReference>
<keyword evidence="7" id="KW-0501">Molybdenum cofactor biosynthesis</keyword>
<dbReference type="GO" id="GO:0006777">
    <property type="term" value="P:Mo-molybdopterin cofactor biosynthetic process"/>
    <property type="evidence" value="ECO:0007669"/>
    <property type="project" value="UniProtKB-KW"/>
</dbReference>
<dbReference type="InterPro" id="IPR029044">
    <property type="entry name" value="Nucleotide-diphossugar_trans"/>
</dbReference>
<reference evidence="9" key="1">
    <citation type="submission" date="2018-05" db="EMBL/GenBank/DDBJ databases">
        <authorList>
            <person name="Lanie J.A."/>
            <person name="Ng W.-L."/>
            <person name="Kazmierczak K.M."/>
            <person name="Andrzejewski T.M."/>
            <person name="Davidsen T.M."/>
            <person name="Wayne K.J."/>
            <person name="Tettelin H."/>
            <person name="Glass J.I."/>
            <person name="Rusch D."/>
            <person name="Podicherti R."/>
            <person name="Tsui H.-C.T."/>
            <person name="Winkler M.E."/>
        </authorList>
    </citation>
    <scope>NUCLEOTIDE SEQUENCE</scope>
</reference>
<gene>
    <name evidence="9" type="ORF">METZ01_LOCUS113122</name>
</gene>
<evidence type="ECO:0000256" key="7">
    <source>
        <dbReference type="ARBA" id="ARBA00023150"/>
    </source>
</evidence>
<dbReference type="InterPro" id="IPR013482">
    <property type="entry name" value="Molybde_CF_guanTrfase"/>
</dbReference>
<name>A0A381X6H5_9ZZZZ</name>
<dbReference type="Gene3D" id="3.90.550.10">
    <property type="entry name" value="Spore Coat Polysaccharide Biosynthesis Protein SpsA, Chain A"/>
    <property type="match status" value="1"/>
</dbReference>
<evidence type="ECO:0000256" key="4">
    <source>
        <dbReference type="ARBA" id="ARBA00022741"/>
    </source>
</evidence>
<dbReference type="CDD" id="cd02503">
    <property type="entry name" value="MobA"/>
    <property type="match status" value="1"/>
</dbReference>
<evidence type="ECO:0000256" key="3">
    <source>
        <dbReference type="ARBA" id="ARBA00022723"/>
    </source>
</evidence>
<keyword evidence="3" id="KW-0479">Metal-binding</keyword>
<evidence type="ECO:0000256" key="1">
    <source>
        <dbReference type="ARBA" id="ARBA00022490"/>
    </source>
</evidence>
<dbReference type="Pfam" id="PF12804">
    <property type="entry name" value="NTP_transf_3"/>
    <property type="match status" value="1"/>
</dbReference>
<dbReference type="GO" id="GO:0016779">
    <property type="term" value="F:nucleotidyltransferase activity"/>
    <property type="evidence" value="ECO:0007669"/>
    <property type="project" value="UniProtKB-ARBA"/>
</dbReference>
<dbReference type="PANTHER" id="PTHR19136:SF81">
    <property type="entry name" value="MOLYBDENUM COFACTOR GUANYLYLTRANSFERASE"/>
    <property type="match status" value="1"/>
</dbReference>
<evidence type="ECO:0000313" key="9">
    <source>
        <dbReference type="EMBL" id="SVA60268.1"/>
    </source>
</evidence>
<feature type="domain" description="MobA-like NTP transferase" evidence="8">
    <location>
        <begin position="3"/>
        <end position="151"/>
    </location>
</feature>